<evidence type="ECO:0000256" key="4">
    <source>
        <dbReference type="PROSITE-ProRule" id="PRU01161"/>
    </source>
</evidence>
<dbReference type="Gene3D" id="3.40.1090.10">
    <property type="entry name" value="Cytosolic phospholipase A2 catalytic domain"/>
    <property type="match status" value="1"/>
</dbReference>
<dbReference type="GO" id="GO:0016787">
    <property type="term" value="F:hydrolase activity"/>
    <property type="evidence" value="ECO:0007669"/>
    <property type="project" value="UniProtKB-UniRule"/>
</dbReference>
<dbReference type="SUPFAM" id="SSF52151">
    <property type="entry name" value="FabD/lysophospholipase-like"/>
    <property type="match status" value="1"/>
</dbReference>
<evidence type="ECO:0000256" key="3">
    <source>
        <dbReference type="ARBA" id="ARBA00023098"/>
    </source>
</evidence>
<reference evidence="7" key="1">
    <citation type="submission" date="2018-05" db="EMBL/GenBank/DDBJ databases">
        <authorList>
            <person name="Cea G.-C."/>
            <person name="William W."/>
        </authorList>
    </citation>
    <scope>NUCLEOTIDE SEQUENCE [LARGE SCALE GENOMIC DNA]</scope>
    <source>
        <strain evidence="7">DB21MT 5</strain>
    </source>
</reference>
<dbReference type="OrthoDB" id="9798773at2"/>
<protein>
    <submittedName>
        <fullName evidence="6">Patatin</fullName>
    </submittedName>
</protein>
<dbReference type="InterPro" id="IPR016035">
    <property type="entry name" value="Acyl_Trfase/lysoPLipase"/>
</dbReference>
<dbReference type="RefSeq" id="WP_112715280.1">
    <property type="nucleotide sequence ID" value="NZ_LS483250.1"/>
</dbReference>
<evidence type="ECO:0000259" key="5">
    <source>
        <dbReference type="PROSITE" id="PS51635"/>
    </source>
</evidence>
<feature type="active site" description="Proton acceptor" evidence="4">
    <location>
        <position position="208"/>
    </location>
</feature>
<dbReference type="PANTHER" id="PTHR14226">
    <property type="entry name" value="NEUROPATHY TARGET ESTERASE/SWISS CHEESE D.MELANOGASTER"/>
    <property type="match status" value="1"/>
</dbReference>
<proteinExistence type="predicted"/>
<dbReference type="Pfam" id="PF01734">
    <property type="entry name" value="Patatin"/>
    <property type="match status" value="1"/>
</dbReference>
<gene>
    <name evidence="6" type="ORF">MORIYA_2442</name>
</gene>
<sequence length="375" mass="42016">MTDTKQGLLLTGGGARAAYQVGALKAIAEFYPRNHGTPFKIITGTSAGAINSCAIACYASCFRLGVKKLEYIWNNFHANQVFQCRFDEISRHLLLTFLSKFQSPHVARQPVSLLNNKPLHQLLDRYLDMRRIDINIQRQHLDAISITASDYNNGDSISFFQGNQQLQEWQRARRSGLRTRLHPHHLLASSAIPLVFPCTQIGRDFYGDGSVHQLSPLSPAIHLGAEKILVIGAEQPPQTFKQGEVRQTPSGADIAGHLLDTIFTDTLNSDIERLSRINDTLSLTPSSQQSSLSMKPIGLFRIANEHDINAIADKYFHDLPITIRTLLRTIGVNQGSNSSITSYLMFEQNYTRELISLGYQDVLKQELELRAFLNI</sequence>
<dbReference type="KEGG" id="mya:MORIYA_2442"/>
<dbReference type="Proteomes" id="UP000250163">
    <property type="component" value="Chromosome MORIYA"/>
</dbReference>
<name>A0A330LT22_9GAMM</name>
<feature type="domain" description="PNPLA" evidence="5">
    <location>
        <begin position="8"/>
        <end position="221"/>
    </location>
</feature>
<dbReference type="CDD" id="cd07209">
    <property type="entry name" value="Pat_hypo_Ecoli_Z1214_like"/>
    <property type="match status" value="1"/>
</dbReference>
<keyword evidence="2 4" id="KW-0442">Lipid degradation</keyword>
<feature type="short sequence motif" description="GXSXG" evidence="4">
    <location>
        <begin position="44"/>
        <end position="48"/>
    </location>
</feature>
<dbReference type="EMBL" id="LS483250">
    <property type="protein sequence ID" value="SQD78918.1"/>
    <property type="molecule type" value="Genomic_DNA"/>
</dbReference>
<dbReference type="PANTHER" id="PTHR14226:SF57">
    <property type="entry name" value="BLR7027 PROTEIN"/>
    <property type="match status" value="1"/>
</dbReference>
<keyword evidence="3 4" id="KW-0443">Lipid metabolism</keyword>
<evidence type="ECO:0000313" key="6">
    <source>
        <dbReference type="EMBL" id="SQD78918.1"/>
    </source>
</evidence>
<dbReference type="PROSITE" id="PS51635">
    <property type="entry name" value="PNPLA"/>
    <property type="match status" value="1"/>
</dbReference>
<evidence type="ECO:0000256" key="1">
    <source>
        <dbReference type="ARBA" id="ARBA00022801"/>
    </source>
</evidence>
<comment type="caution">
    <text evidence="4">Lacks conserved residue(s) required for the propagation of feature annotation.</text>
</comment>
<dbReference type="InterPro" id="IPR050301">
    <property type="entry name" value="NTE"/>
</dbReference>
<evidence type="ECO:0000313" key="7">
    <source>
        <dbReference type="Proteomes" id="UP000250163"/>
    </source>
</evidence>
<dbReference type="GO" id="GO:0016042">
    <property type="term" value="P:lipid catabolic process"/>
    <property type="evidence" value="ECO:0007669"/>
    <property type="project" value="UniProtKB-UniRule"/>
</dbReference>
<feature type="active site" description="Nucleophile" evidence="4">
    <location>
        <position position="46"/>
    </location>
</feature>
<dbReference type="InterPro" id="IPR002641">
    <property type="entry name" value="PNPLA_dom"/>
</dbReference>
<organism evidence="6 7">
    <name type="scientific">Moritella yayanosii</name>
    <dbReference type="NCBI Taxonomy" id="69539"/>
    <lineage>
        <taxon>Bacteria</taxon>
        <taxon>Pseudomonadati</taxon>
        <taxon>Pseudomonadota</taxon>
        <taxon>Gammaproteobacteria</taxon>
        <taxon>Alteromonadales</taxon>
        <taxon>Moritellaceae</taxon>
        <taxon>Moritella</taxon>
    </lineage>
</organism>
<accession>A0A330LT22</accession>
<dbReference type="AlphaFoldDB" id="A0A330LT22"/>
<evidence type="ECO:0000256" key="2">
    <source>
        <dbReference type="ARBA" id="ARBA00022963"/>
    </source>
</evidence>
<keyword evidence="1 4" id="KW-0378">Hydrolase</keyword>
<keyword evidence="7" id="KW-1185">Reference proteome</keyword>